<comment type="caution">
    <text evidence="2">The sequence shown here is derived from an EMBL/GenBank/DDBJ whole genome shotgun (WGS) entry which is preliminary data.</text>
</comment>
<dbReference type="AlphaFoldDB" id="A0A1Y2B4H4"/>
<feature type="transmembrane region" description="Helical" evidence="1">
    <location>
        <begin position="178"/>
        <end position="202"/>
    </location>
</feature>
<feature type="transmembrane region" description="Helical" evidence="1">
    <location>
        <begin position="84"/>
        <end position="105"/>
    </location>
</feature>
<dbReference type="EMBL" id="MCFC01000028">
    <property type="protein sequence ID" value="ORY28975.1"/>
    <property type="molecule type" value="Genomic_DNA"/>
</dbReference>
<dbReference type="Pfam" id="PF06912">
    <property type="entry name" value="DUF1275"/>
    <property type="match status" value="1"/>
</dbReference>
<gene>
    <name evidence="2" type="ORF">BCR39DRAFT_182396</name>
</gene>
<keyword evidence="1" id="KW-0812">Transmembrane</keyword>
<dbReference type="STRING" id="71784.A0A1Y2B4H4"/>
<dbReference type="Proteomes" id="UP000193986">
    <property type="component" value="Unassembled WGS sequence"/>
</dbReference>
<evidence type="ECO:0000313" key="2">
    <source>
        <dbReference type="EMBL" id="ORY28975.1"/>
    </source>
</evidence>
<feature type="transmembrane region" description="Helical" evidence="1">
    <location>
        <begin position="55"/>
        <end position="78"/>
    </location>
</feature>
<accession>A0A1Y2B4H4</accession>
<protein>
    <recommendedName>
        <fullName evidence="4">DUF1275 domain protein</fullName>
    </recommendedName>
</protein>
<organism evidence="2 3">
    <name type="scientific">Naematelia encephala</name>
    <dbReference type="NCBI Taxonomy" id="71784"/>
    <lineage>
        <taxon>Eukaryota</taxon>
        <taxon>Fungi</taxon>
        <taxon>Dikarya</taxon>
        <taxon>Basidiomycota</taxon>
        <taxon>Agaricomycotina</taxon>
        <taxon>Tremellomycetes</taxon>
        <taxon>Tremellales</taxon>
        <taxon>Naemateliaceae</taxon>
        <taxon>Naematelia</taxon>
    </lineage>
</organism>
<name>A0A1Y2B4H4_9TREE</name>
<reference evidence="2 3" key="1">
    <citation type="submission" date="2016-07" db="EMBL/GenBank/DDBJ databases">
        <title>Pervasive Adenine N6-methylation of Active Genes in Fungi.</title>
        <authorList>
            <consortium name="DOE Joint Genome Institute"/>
            <person name="Mondo S.J."/>
            <person name="Dannebaum R.O."/>
            <person name="Kuo R.C."/>
            <person name="Labutti K."/>
            <person name="Haridas S."/>
            <person name="Kuo A."/>
            <person name="Salamov A."/>
            <person name="Ahrendt S.R."/>
            <person name="Lipzen A."/>
            <person name="Sullivan W."/>
            <person name="Andreopoulos W.B."/>
            <person name="Clum A."/>
            <person name="Lindquist E."/>
            <person name="Daum C."/>
            <person name="Ramamoorthy G.K."/>
            <person name="Gryganskyi A."/>
            <person name="Culley D."/>
            <person name="Magnuson J.K."/>
            <person name="James T.Y."/>
            <person name="O'Malley M.A."/>
            <person name="Stajich J.E."/>
            <person name="Spatafora J.W."/>
            <person name="Visel A."/>
            <person name="Grigoriev I.V."/>
        </authorList>
    </citation>
    <scope>NUCLEOTIDE SEQUENCE [LARGE SCALE GENOMIC DNA]</scope>
    <source>
        <strain evidence="2 3">68-887.2</strain>
    </source>
</reference>
<dbReference type="InParanoid" id="A0A1Y2B4H4"/>
<dbReference type="PANTHER" id="PTHR37488:SF2">
    <property type="entry name" value="DUF1275 DOMAIN-CONTAINING PROTEIN"/>
    <property type="match status" value="1"/>
</dbReference>
<dbReference type="InterPro" id="IPR010699">
    <property type="entry name" value="DUF1275"/>
</dbReference>
<keyword evidence="3" id="KW-1185">Reference proteome</keyword>
<proteinExistence type="predicted"/>
<keyword evidence="1" id="KW-0472">Membrane</keyword>
<keyword evidence="1" id="KW-1133">Transmembrane helix</keyword>
<evidence type="ECO:0000313" key="3">
    <source>
        <dbReference type="Proteomes" id="UP000193986"/>
    </source>
</evidence>
<dbReference type="OrthoDB" id="5288586at2759"/>
<evidence type="ECO:0000256" key="1">
    <source>
        <dbReference type="SAM" id="Phobius"/>
    </source>
</evidence>
<sequence length="257" mass="27203">MQWFFPSSLSRSPAREYSLADSVTYKAYQTFATSQTGNTVSLAVAALGSSSKSPLLPGVSLAGFVVSGLIFGQLGGYFGHHRRGWLLLSFTFQLVILAAASLIVAKSNQSHSSQKTTGWVHMLLLAVQGGPQVTMATNAGCREIPTAMMTTPYAAFISDPTIFQSGQGIDVRARNRRALYIAVFWAGALVGAAISSLCWMSIIVGGCKVVAMGLVVLAKGEVGDQIGADGGVKDGGEEDEVYSGFQHIVRDERNVAM</sequence>
<evidence type="ECO:0008006" key="4">
    <source>
        <dbReference type="Google" id="ProtNLM"/>
    </source>
</evidence>
<dbReference type="PANTHER" id="PTHR37488">
    <property type="entry name" value="DUF1275 DOMAIN-CONTAINING PROTEIN"/>
    <property type="match status" value="1"/>
</dbReference>